<evidence type="ECO:0000256" key="1">
    <source>
        <dbReference type="SAM" id="Coils"/>
    </source>
</evidence>
<evidence type="ECO:0008006" key="5">
    <source>
        <dbReference type="Google" id="ProtNLM"/>
    </source>
</evidence>
<keyword evidence="2" id="KW-0732">Signal</keyword>
<feature type="signal peptide" evidence="2">
    <location>
        <begin position="1"/>
        <end position="19"/>
    </location>
</feature>
<sequence>MPKLQYKALLILCFFLLSACGNQGPSSPALPPEGYLSTSQSPNGNFASYIQYTEHNGQWVGNIQEAVLPSVDNPSVSTGKVTFTGVHNGNSISLTITDINAPISNISGTLTGTFSESTITLNLSESDGSIKSFVYKGASINQYNQAISNLKKLAQKADEKYREQTAVTQANNTMNTDIGTLSGDEATLKSISFDSDLQALSQDNQTIQQDYQQEQTDANTSCTGVGAGQVQVDYAQVQVGISQMQTDVNTTRSDKAQYEKESKAVQDDKNTIKNDWVQLQQAVKNNSYKDPKPLYTQSDVDSFIQGAQTILDNAAKNWNNARGAGNTYLAQANSTAKSAYILSTHCQP</sequence>
<evidence type="ECO:0000256" key="2">
    <source>
        <dbReference type="SAM" id="SignalP"/>
    </source>
</evidence>
<protein>
    <recommendedName>
        <fullName evidence="5">Lipoprotein</fullName>
    </recommendedName>
</protein>
<dbReference type="PROSITE" id="PS51257">
    <property type="entry name" value="PROKAR_LIPOPROTEIN"/>
    <property type="match status" value="1"/>
</dbReference>
<evidence type="ECO:0000313" key="3">
    <source>
        <dbReference type="EMBL" id="GHO88028.1"/>
    </source>
</evidence>
<dbReference type="EMBL" id="BNJJ01000021">
    <property type="protein sequence ID" value="GHO88028.1"/>
    <property type="molecule type" value="Genomic_DNA"/>
</dbReference>
<evidence type="ECO:0000313" key="4">
    <source>
        <dbReference type="Proteomes" id="UP000635565"/>
    </source>
</evidence>
<gene>
    <name evidence="3" type="ORF">KSZ_60340</name>
</gene>
<accession>A0ABQ3VR10</accession>
<proteinExistence type="predicted"/>
<reference evidence="3 4" key="1">
    <citation type="journal article" date="2021" name="Int. J. Syst. Evol. Microbiol.">
        <title>Reticulibacter mediterranei gen. nov., sp. nov., within the new family Reticulibacteraceae fam. nov., and Ktedonospora formicarum gen. nov., sp. nov., Ktedonobacter robiniae sp. nov., Dictyobacter formicarum sp. nov. and Dictyobacter arantiisoli sp. nov., belonging to the class Ktedonobacteria.</title>
        <authorList>
            <person name="Yabe S."/>
            <person name="Zheng Y."/>
            <person name="Wang C.M."/>
            <person name="Sakai Y."/>
            <person name="Abe K."/>
            <person name="Yokota A."/>
            <person name="Donadio S."/>
            <person name="Cavaletti L."/>
            <person name="Monciardini P."/>
        </authorList>
    </citation>
    <scope>NUCLEOTIDE SEQUENCE [LARGE SCALE GENOMIC DNA]</scope>
    <source>
        <strain evidence="3 4">SOSP1-9</strain>
    </source>
</reference>
<organism evidence="3 4">
    <name type="scientific">Dictyobacter formicarum</name>
    <dbReference type="NCBI Taxonomy" id="2778368"/>
    <lineage>
        <taxon>Bacteria</taxon>
        <taxon>Bacillati</taxon>
        <taxon>Chloroflexota</taxon>
        <taxon>Ktedonobacteria</taxon>
        <taxon>Ktedonobacterales</taxon>
        <taxon>Dictyobacteraceae</taxon>
        <taxon>Dictyobacter</taxon>
    </lineage>
</organism>
<comment type="caution">
    <text evidence="3">The sequence shown here is derived from an EMBL/GenBank/DDBJ whole genome shotgun (WGS) entry which is preliminary data.</text>
</comment>
<keyword evidence="1" id="KW-0175">Coiled coil</keyword>
<dbReference type="Proteomes" id="UP000635565">
    <property type="component" value="Unassembled WGS sequence"/>
</dbReference>
<dbReference type="RefSeq" id="WP_201365554.1">
    <property type="nucleotide sequence ID" value="NZ_BNJJ01000021.1"/>
</dbReference>
<name>A0ABQ3VR10_9CHLR</name>
<keyword evidence="4" id="KW-1185">Reference proteome</keyword>
<feature type="chain" id="PRO_5046613569" description="Lipoprotein" evidence="2">
    <location>
        <begin position="20"/>
        <end position="348"/>
    </location>
</feature>
<feature type="coiled-coil region" evidence="1">
    <location>
        <begin position="241"/>
        <end position="275"/>
    </location>
</feature>